<reference evidence="2" key="1">
    <citation type="submission" date="2023-07" db="EMBL/GenBank/DDBJ databases">
        <authorList>
            <consortium name="AG Swart"/>
            <person name="Singh M."/>
            <person name="Singh A."/>
            <person name="Seah K."/>
            <person name="Emmerich C."/>
        </authorList>
    </citation>
    <scope>NUCLEOTIDE SEQUENCE</scope>
    <source>
        <strain evidence="2">DP1</strain>
    </source>
</reference>
<evidence type="ECO:0000313" key="2">
    <source>
        <dbReference type="EMBL" id="CAI2374621.1"/>
    </source>
</evidence>
<sequence length="77" mass="9261">MLEGLCGEREFFYVDDFVTCTLKLFIHDHYCEMPYLDCKIIVIGFIWLFCITVFQLCLQLFRYHLGCNLSKLITYIF</sequence>
<keyword evidence="1" id="KW-0812">Transmembrane</keyword>
<protein>
    <submittedName>
        <fullName evidence="2">Uncharacterized protein</fullName>
    </submittedName>
</protein>
<dbReference type="EMBL" id="CAMPGE010016041">
    <property type="protein sequence ID" value="CAI2374621.1"/>
    <property type="molecule type" value="Genomic_DNA"/>
</dbReference>
<comment type="caution">
    <text evidence="2">The sequence shown here is derived from an EMBL/GenBank/DDBJ whole genome shotgun (WGS) entry which is preliminary data.</text>
</comment>
<proteinExistence type="predicted"/>
<keyword evidence="3" id="KW-1185">Reference proteome</keyword>
<keyword evidence="1" id="KW-0472">Membrane</keyword>
<dbReference type="Proteomes" id="UP001295684">
    <property type="component" value="Unassembled WGS sequence"/>
</dbReference>
<name>A0AAD1XKR5_EUPCR</name>
<dbReference type="AlphaFoldDB" id="A0AAD1XKR5"/>
<feature type="transmembrane region" description="Helical" evidence="1">
    <location>
        <begin position="40"/>
        <end position="61"/>
    </location>
</feature>
<keyword evidence="1" id="KW-1133">Transmembrane helix</keyword>
<organism evidence="2 3">
    <name type="scientific">Euplotes crassus</name>
    <dbReference type="NCBI Taxonomy" id="5936"/>
    <lineage>
        <taxon>Eukaryota</taxon>
        <taxon>Sar</taxon>
        <taxon>Alveolata</taxon>
        <taxon>Ciliophora</taxon>
        <taxon>Intramacronucleata</taxon>
        <taxon>Spirotrichea</taxon>
        <taxon>Hypotrichia</taxon>
        <taxon>Euplotida</taxon>
        <taxon>Euplotidae</taxon>
        <taxon>Moneuplotes</taxon>
    </lineage>
</organism>
<evidence type="ECO:0000256" key="1">
    <source>
        <dbReference type="SAM" id="Phobius"/>
    </source>
</evidence>
<accession>A0AAD1XKR5</accession>
<evidence type="ECO:0000313" key="3">
    <source>
        <dbReference type="Proteomes" id="UP001295684"/>
    </source>
</evidence>
<gene>
    <name evidence="2" type="ORF">ECRASSUSDP1_LOCUS15977</name>
</gene>